<dbReference type="RefSeq" id="WP_322447438.1">
    <property type="nucleotide sequence ID" value="NZ_JAXOFX010000011.1"/>
</dbReference>
<evidence type="ECO:0000256" key="1">
    <source>
        <dbReference type="ARBA" id="ARBA00004903"/>
    </source>
</evidence>
<dbReference type="PRINTS" id="PR00070">
    <property type="entry name" value="DHFR"/>
</dbReference>
<dbReference type="Pfam" id="PF00186">
    <property type="entry name" value="DHFR_1"/>
    <property type="match status" value="1"/>
</dbReference>
<dbReference type="InterPro" id="IPR012259">
    <property type="entry name" value="DHFR"/>
</dbReference>
<comment type="caution">
    <text evidence="10">The sequence shown here is derived from an EMBL/GenBank/DDBJ whole genome shotgun (WGS) entry which is preliminary data.</text>
</comment>
<organism evidence="10 11">
    <name type="scientific">Robertmurraya mangrovi</name>
    <dbReference type="NCBI Taxonomy" id="3098077"/>
    <lineage>
        <taxon>Bacteria</taxon>
        <taxon>Bacillati</taxon>
        <taxon>Bacillota</taxon>
        <taxon>Bacilli</taxon>
        <taxon>Bacillales</taxon>
        <taxon>Bacillaceae</taxon>
        <taxon>Robertmurraya</taxon>
    </lineage>
</organism>
<evidence type="ECO:0000256" key="8">
    <source>
        <dbReference type="RuleBase" id="RU004474"/>
    </source>
</evidence>
<dbReference type="InterPro" id="IPR017925">
    <property type="entry name" value="DHFR_CS"/>
</dbReference>
<evidence type="ECO:0000256" key="4">
    <source>
        <dbReference type="ARBA" id="ARBA00022563"/>
    </source>
</evidence>
<comment type="function">
    <text evidence="7">Key enzyme in folate metabolism. Catalyzes an essential reaction for de novo glycine and purine synthesis, and for DNA precursor synthesis.</text>
</comment>
<evidence type="ECO:0000256" key="5">
    <source>
        <dbReference type="ARBA" id="ARBA00022857"/>
    </source>
</evidence>
<evidence type="ECO:0000313" key="10">
    <source>
        <dbReference type="EMBL" id="MDZ5473136.1"/>
    </source>
</evidence>
<keyword evidence="11" id="KW-1185">Reference proteome</keyword>
<keyword evidence="6 7" id="KW-0560">Oxidoreductase</keyword>
<dbReference type="SUPFAM" id="SSF53597">
    <property type="entry name" value="Dihydrofolate reductase-like"/>
    <property type="match status" value="1"/>
</dbReference>
<dbReference type="PROSITE" id="PS00075">
    <property type="entry name" value="DHFR_1"/>
    <property type="match status" value="1"/>
</dbReference>
<dbReference type="InterPro" id="IPR024072">
    <property type="entry name" value="DHFR-like_dom_sf"/>
</dbReference>
<evidence type="ECO:0000256" key="2">
    <source>
        <dbReference type="ARBA" id="ARBA00009539"/>
    </source>
</evidence>
<dbReference type="PIRSF" id="PIRSF000194">
    <property type="entry name" value="DHFR"/>
    <property type="match status" value="1"/>
</dbReference>
<dbReference type="GO" id="GO:0004146">
    <property type="term" value="F:dihydrofolate reductase activity"/>
    <property type="evidence" value="ECO:0007669"/>
    <property type="project" value="UniProtKB-EC"/>
</dbReference>
<evidence type="ECO:0000259" key="9">
    <source>
        <dbReference type="PROSITE" id="PS51330"/>
    </source>
</evidence>
<gene>
    <name evidence="10" type="ORF">SM124_15565</name>
</gene>
<comment type="pathway">
    <text evidence="1 7">Cofactor biosynthesis; tetrahydrofolate biosynthesis; 5,6,7,8-tetrahydrofolate from 7,8-dihydrofolate: step 1/1.</text>
</comment>
<dbReference type="CDD" id="cd00209">
    <property type="entry name" value="DHFR"/>
    <property type="match status" value="1"/>
</dbReference>
<proteinExistence type="inferred from homology"/>
<dbReference type="Gene3D" id="3.40.430.10">
    <property type="entry name" value="Dihydrofolate Reductase, subunit A"/>
    <property type="match status" value="1"/>
</dbReference>
<evidence type="ECO:0000256" key="7">
    <source>
        <dbReference type="PIRNR" id="PIRNR000194"/>
    </source>
</evidence>
<feature type="domain" description="DHFR" evidence="9">
    <location>
        <begin position="2"/>
        <end position="160"/>
    </location>
</feature>
<keyword evidence="4 7" id="KW-0554">One-carbon metabolism</keyword>
<dbReference type="PANTHER" id="PTHR48069:SF3">
    <property type="entry name" value="DIHYDROFOLATE REDUCTASE"/>
    <property type="match status" value="1"/>
</dbReference>
<dbReference type="EMBL" id="JAXOFX010000011">
    <property type="protein sequence ID" value="MDZ5473136.1"/>
    <property type="molecule type" value="Genomic_DNA"/>
</dbReference>
<dbReference type="PROSITE" id="PS51330">
    <property type="entry name" value="DHFR_2"/>
    <property type="match status" value="1"/>
</dbReference>
<dbReference type="EC" id="1.5.1.3" evidence="3 7"/>
<keyword evidence="5 7" id="KW-0521">NADP</keyword>
<name>A0ABU5J158_9BACI</name>
<sequence>MIVSIIVAMDVNRVIGKDNNLPWRLPSELQYVKKTTMGHSIIMGRKNYESIGRPLPGRRNIVLTRERAFQAEGCEIAHSKEEVFKLCEGEEEIFIFGGEQIYKLFLPQTEKLYITKIHHEFEGDTFFPEIDYNEWKEVFVEKGITDEKNPYTYYYHIYERTN</sequence>
<evidence type="ECO:0000256" key="6">
    <source>
        <dbReference type="ARBA" id="ARBA00023002"/>
    </source>
</evidence>
<dbReference type="Proteomes" id="UP001290455">
    <property type="component" value="Unassembled WGS sequence"/>
</dbReference>
<reference evidence="10 11" key="1">
    <citation type="submission" date="2023-11" db="EMBL/GenBank/DDBJ databases">
        <title>Bacillus jintuensis, isolated from a mudflat on the Beibu Gulf coast.</title>
        <authorList>
            <person name="Li M."/>
        </authorList>
    </citation>
    <scope>NUCLEOTIDE SEQUENCE [LARGE SCALE GENOMIC DNA]</scope>
    <source>
        <strain evidence="10 11">31A1R</strain>
    </source>
</reference>
<comment type="similarity">
    <text evidence="2 7 8">Belongs to the dihydrofolate reductase family.</text>
</comment>
<dbReference type="InterPro" id="IPR001796">
    <property type="entry name" value="DHFR_dom"/>
</dbReference>
<comment type="catalytic activity">
    <reaction evidence="7">
        <text>(6S)-5,6,7,8-tetrahydrofolate + NADP(+) = 7,8-dihydrofolate + NADPH + H(+)</text>
        <dbReference type="Rhea" id="RHEA:15009"/>
        <dbReference type="ChEBI" id="CHEBI:15378"/>
        <dbReference type="ChEBI" id="CHEBI:57451"/>
        <dbReference type="ChEBI" id="CHEBI:57453"/>
        <dbReference type="ChEBI" id="CHEBI:57783"/>
        <dbReference type="ChEBI" id="CHEBI:58349"/>
        <dbReference type="EC" id="1.5.1.3"/>
    </reaction>
</comment>
<accession>A0ABU5J158</accession>
<evidence type="ECO:0000313" key="11">
    <source>
        <dbReference type="Proteomes" id="UP001290455"/>
    </source>
</evidence>
<dbReference type="PANTHER" id="PTHR48069">
    <property type="entry name" value="DIHYDROFOLATE REDUCTASE"/>
    <property type="match status" value="1"/>
</dbReference>
<evidence type="ECO:0000256" key="3">
    <source>
        <dbReference type="ARBA" id="ARBA00012856"/>
    </source>
</evidence>
<protein>
    <recommendedName>
        <fullName evidence="3 7">Dihydrofolate reductase</fullName>
        <ecNumber evidence="3 7">1.5.1.3</ecNumber>
    </recommendedName>
</protein>